<dbReference type="KEGG" id="vpy:HZI73_15260"/>
<dbReference type="GO" id="GO:0005524">
    <property type="term" value="F:ATP binding"/>
    <property type="evidence" value="ECO:0007669"/>
    <property type="project" value="UniProtKB-KW"/>
</dbReference>
<accession>A0A8J8SH70</accession>
<dbReference type="PANTHER" id="PTHR42781:SF4">
    <property type="entry name" value="SPERMIDINE_PUTRESCINE IMPORT ATP-BINDING PROTEIN POTA"/>
    <property type="match status" value="1"/>
</dbReference>
<dbReference type="RefSeq" id="WP_212694245.1">
    <property type="nucleotide sequence ID" value="NZ_CP058649.1"/>
</dbReference>
<dbReference type="InterPro" id="IPR008995">
    <property type="entry name" value="Mo/tungstate-bd_C_term_dom"/>
</dbReference>
<feature type="domain" description="ABC transporter" evidence="4">
    <location>
        <begin position="1"/>
        <end position="233"/>
    </location>
</feature>
<dbReference type="AlphaFoldDB" id="A0A8J8SH70"/>
<dbReference type="Pfam" id="PF00005">
    <property type="entry name" value="ABC_tran"/>
    <property type="match status" value="1"/>
</dbReference>
<dbReference type="SMART" id="SM00382">
    <property type="entry name" value="AAA"/>
    <property type="match status" value="1"/>
</dbReference>
<evidence type="ECO:0000256" key="1">
    <source>
        <dbReference type="ARBA" id="ARBA00022448"/>
    </source>
</evidence>
<dbReference type="Proteomes" id="UP000683246">
    <property type="component" value="Chromosome"/>
</dbReference>
<keyword evidence="6" id="KW-1185">Reference proteome</keyword>
<dbReference type="PROSITE" id="PS50893">
    <property type="entry name" value="ABC_TRANSPORTER_2"/>
    <property type="match status" value="1"/>
</dbReference>
<dbReference type="InterPro" id="IPR027417">
    <property type="entry name" value="P-loop_NTPase"/>
</dbReference>
<evidence type="ECO:0000313" key="6">
    <source>
        <dbReference type="Proteomes" id="UP000683246"/>
    </source>
</evidence>
<reference evidence="5" key="1">
    <citation type="submission" date="2020-07" db="EMBL/GenBank/DDBJ databases">
        <title>Vallitalea pronyensis genome.</title>
        <authorList>
            <person name="Postec A."/>
        </authorList>
    </citation>
    <scope>NUCLEOTIDE SEQUENCE</scope>
    <source>
        <strain evidence="5">FatNI3</strain>
    </source>
</reference>
<evidence type="ECO:0000256" key="3">
    <source>
        <dbReference type="ARBA" id="ARBA00022840"/>
    </source>
</evidence>
<dbReference type="PANTHER" id="PTHR42781">
    <property type="entry name" value="SPERMIDINE/PUTRESCINE IMPORT ATP-BINDING PROTEIN POTA"/>
    <property type="match status" value="1"/>
</dbReference>
<dbReference type="InterPro" id="IPR003593">
    <property type="entry name" value="AAA+_ATPase"/>
</dbReference>
<dbReference type="SUPFAM" id="SSF52540">
    <property type="entry name" value="P-loop containing nucleoside triphosphate hydrolases"/>
    <property type="match status" value="1"/>
</dbReference>
<protein>
    <submittedName>
        <fullName evidence="5">ABC transporter ATP-binding protein</fullName>
    </submittedName>
</protein>
<dbReference type="GO" id="GO:0016887">
    <property type="term" value="F:ATP hydrolysis activity"/>
    <property type="evidence" value="ECO:0007669"/>
    <property type="project" value="InterPro"/>
</dbReference>
<keyword evidence="2" id="KW-0547">Nucleotide-binding</keyword>
<dbReference type="InterPro" id="IPR003439">
    <property type="entry name" value="ABC_transporter-like_ATP-bd"/>
</dbReference>
<evidence type="ECO:0000313" key="5">
    <source>
        <dbReference type="EMBL" id="QUI23560.1"/>
    </source>
</evidence>
<dbReference type="Gene3D" id="3.40.50.300">
    <property type="entry name" value="P-loop containing nucleotide triphosphate hydrolases"/>
    <property type="match status" value="1"/>
</dbReference>
<evidence type="ECO:0000259" key="4">
    <source>
        <dbReference type="PROSITE" id="PS50893"/>
    </source>
</evidence>
<keyword evidence="1" id="KW-0813">Transport</keyword>
<evidence type="ECO:0000256" key="2">
    <source>
        <dbReference type="ARBA" id="ARBA00022741"/>
    </source>
</evidence>
<organism evidence="5 6">
    <name type="scientific">Vallitalea pronyensis</name>
    <dbReference type="NCBI Taxonomy" id="1348613"/>
    <lineage>
        <taxon>Bacteria</taxon>
        <taxon>Bacillati</taxon>
        <taxon>Bacillota</taxon>
        <taxon>Clostridia</taxon>
        <taxon>Lachnospirales</taxon>
        <taxon>Vallitaleaceae</taxon>
        <taxon>Vallitalea</taxon>
    </lineage>
</organism>
<gene>
    <name evidence="5" type="ORF">HZI73_15260</name>
</gene>
<dbReference type="InterPro" id="IPR017871">
    <property type="entry name" value="ABC_transporter-like_CS"/>
</dbReference>
<dbReference type="EMBL" id="CP058649">
    <property type="protein sequence ID" value="QUI23560.1"/>
    <property type="molecule type" value="Genomic_DNA"/>
</dbReference>
<keyword evidence="3 5" id="KW-0067">ATP-binding</keyword>
<dbReference type="InterPro" id="IPR050093">
    <property type="entry name" value="ABC_SmlMolc_Importer"/>
</dbReference>
<name>A0A8J8SH70_9FIRM</name>
<proteinExistence type="predicted"/>
<sequence length="364" mass="41704">MYTFQLKKTYQAFALHVSFSVADDETLVILGPSGCGKSTLLNVITGVVHLDEGSVKQDNTLLVDTKTNTHVPIHQRNIGYIQQKSNLFPHLTIFENLIYGVKNRKSRAYRDELERLLTIFQLNEDVDKRPGELSGGQQQRVSIIRALMSRPSLLLFDEPFSALDNPLRIALREQLIKIKQDLKVPIIFVTHDLEEGYDIGDRVIIMNEGHIVEEGTTSQIFNTPKQIKTAQFLGMKNIWDGRVIDYIDGVSCVDIHGIQLHVNQEIDVGKEIKLGIKSMDVLYVKKHRIESDQRLNLFHGKIMDIKRTYNGFLLAIKVNDLSDHVFMNLPDYVVRTHGIYLHDRITVCINQEKIIVFEDRNETL</sequence>
<dbReference type="SUPFAM" id="SSF50331">
    <property type="entry name" value="MOP-like"/>
    <property type="match status" value="1"/>
</dbReference>
<dbReference type="PROSITE" id="PS00211">
    <property type="entry name" value="ABC_TRANSPORTER_1"/>
    <property type="match status" value="1"/>
</dbReference>